<comment type="catalytic activity">
    <reaction evidence="1">
        <text>(4aS,6R)-4a-hydroxy-L-erythro-5,6,7,8-tetrahydrobiopterin = (6R)-L-erythro-6,7-dihydrobiopterin + H2O</text>
        <dbReference type="Rhea" id="RHEA:11920"/>
        <dbReference type="ChEBI" id="CHEBI:15377"/>
        <dbReference type="ChEBI" id="CHEBI:15642"/>
        <dbReference type="ChEBI" id="CHEBI:43120"/>
        <dbReference type="EC" id="4.2.1.96"/>
    </reaction>
</comment>
<sequence>MFRTVINLSYRRAFTRAYSSKPQAPKLPCPPEPLKNWPTPWLEPEEVETYLFPLERAAQWRLEFLDKQKKDRSIPTLRRTFVFTGAKPALAFMKDLIDIAEQENHHPSDLRYEEGPQTFKPHGLVSVDITTHKAKISPNLLEYYTKHIRPEPPSKIKREGITLRDIRFALLLEKIFDEKYVTIEKGLDYDGYVDEPFETAQELLQHYLSEVQSREEVGTTPEQTSDTTLEPQEVGNPEPKN</sequence>
<keyword evidence="4" id="KW-0456">Lyase</keyword>
<evidence type="ECO:0000256" key="2">
    <source>
        <dbReference type="ARBA" id="ARBA00006472"/>
    </source>
</evidence>
<evidence type="ECO:0000313" key="6">
    <source>
        <dbReference type="EMBL" id="KAL0579377.1"/>
    </source>
</evidence>
<proteinExistence type="inferred from homology"/>
<evidence type="ECO:0000256" key="4">
    <source>
        <dbReference type="ARBA" id="ARBA00023239"/>
    </source>
</evidence>
<gene>
    <name evidence="6" type="ORF">V5O48_002653</name>
</gene>
<feature type="region of interest" description="Disordered" evidence="5">
    <location>
        <begin position="212"/>
        <end position="241"/>
    </location>
</feature>
<comment type="caution">
    <text evidence="6">The sequence shown here is derived from an EMBL/GenBank/DDBJ whole genome shotgun (WGS) entry which is preliminary data.</text>
</comment>
<dbReference type="EC" id="4.2.1.96" evidence="3"/>
<protein>
    <recommendedName>
        <fullName evidence="3">4a-hydroxytetrahydrobiopterin dehydratase</fullName>
        <ecNumber evidence="3">4.2.1.96</ecNumber>
    </recommendedName>
</protein>
<feature type="compositionally biased region" description="Polar residues" evidence="5">
    <location>
        <begin position="220"/>
        <end position="230"/>
    </location>
</feature>
<accession>A0ABR3FV43</accession>
<comment type="similarity">
    <text evidence="2">Belongs to the pterin-4-alpha-carbinolamine dehydratase family.</text>
</comment>
<dbReference type="Proteomes" id="UP001465976">
    <property type="component" value="Unassembled WGS sequence"/>
</dbReference>
<evidence type="ECO:0000313" key="7">
    <source>
        <dbReference type="Proteomes" id="UP001465976"/>
    </source>
</evidence>
<dbReference type="EMBL" id="JBAHYK010000062">
    <property type="protein sequence ID" value="KAL0579377.1"/>
    <property type="molecule type" value="Genomic_DNA"/>
</dbReference>
<dbReference type="Pfam" id="PF01329">
    <property type="entry name" value="Pterin_4a"/>
    <property type="match status" value="1"/>
</dbReference>
<dbReference type="InterPro" id="IPR001533">
    <property type="entry name" value="Pterin_deHydtase"/>
</dbReference>
<dbReference type="InterPro" id="IPR036428">
    <property type="entry name" value="PCD_sf"/>
</dbReference>
<evidence type="ECO:0000256" key="3">
    <source>
        <dbReference type="ARBA" id="ARBA00013252"/>
    </source>
</evidence>
<evidence type="ECO:0000256" key="1">
    <source>
        <dbReference type="ARBA" id="ARBA00001554"/>
    </source>
</evidence>
<organism evidence="6 7">
    <name type="scientific">Marasmius crinis-equi</name>
    <dbReference type="NCBI Taxonomy" id="585013"/>
    <lineage>
        <taxon>Eukaryota</taxon>
        <taxon>Fungi</taxon>
        <taxon>Dikarya</taxon>
        <taxon>Basidiomycota</taxon>
        <taxon>Agaricomycotina</taxon>
        <taxon>Agaricomycetes</taxon>
        <taxon>Agaricomycetidae</taxon>
        <taxon>Agaricales</taxon>
        <taxon>Marasmiineae</taxon>
        <taxon>Marasmiaceae</taxon>
        <taxon>Marasmius</taxon>
    </lineage>
</organism>
<dbReference type="SUPFAM" id="SSF55248">
    <property type="entry name" value="PCD-like"/>
    <property type="match status" value="1"/>
</dbReference>
<dbReference type="Gene3D" id="3.30.1360.20">
    <property type="entry name" value="Transcriptional coactivator/pterin dehydratase"/>
    <property type="match status" value="1"/>
</dbReference>
<evidence type="ECO:0000256" key="5">
    <source>
        <dbReference type="SAM" id="MobiDB-lite"/>
    </source>
</evidence>
<name>A0ABR3FV43_9AGAR</name>
<reference evidence="6 7" key="1">
    <citation type="submission" date="2024-02" db="EMBL/GenBank/DDBJ databases">
        <title>A draft genome for the cacao thread blight pathogen Marasmius crinis-equi.</title>
        <authorList>
            <person name="Cohen S.P."/>
            <person name="Baruah I.K."/>
            <person name="Amoako-Attah I."/>
            <person name="Bukari Y."/>
            <person name="Meinhardt L.W."/>
            <person name="Bailey B.A."/>
        </authorList>
    </citation>
    <scope>NUCLEOTIDE SEQUENCE [LARGE SCALE GENOMIC DNA]</scope>
    <source>
        <strain evidence="6 7">GH-76</strain>
    </source>
</reference>
<keyword evidence="7" id="KW-1185">Reference proteome</keyword>